<accession>A0A8I1DHX6</accession>
<organism evidence="2 3">
    <name type="scientific">Acinetobacter bereziniae</name>
    <name type="common">Acinetobacter genomosp. 10</name>
    <dbReference type="NCBI Taxonomy" id="106648"/>
    <lineage>
        <taxon>Bacteria</taxon>
        <taxon>Pseudomonadati</taxon>
        <taxon>Pseudomonadota</taxon>
        <taxon>Gammaproteobacteria</taxon>
        <taxon>Moraxellales</taxon>
        <taxon>Moraxellaceae</taxon>
        <taxon>Acinetobacter</taxon>
    </lineage>
</organism>
<name>A0A8I1DHX6_ACIBZ</name>
<reference evidence="2" key="1">
    <citation type="submission" date="2022-02" db="EMBL/GenBank/DDBJ databases">
        <title>Characterization of Tn125 harboring carbapenem-resistant Acinetobacter bereziniae clinical isolates.</title>
        <authorList>
            <person name="Wong N.-K."/>
            <person name="Pan Q."/>
        </authorList>
    </citation>
    <scope>NUCLEOTIDE SEQUENCE</scope>
    <source>
        <strain evidence="2">GD03393</strain>
    </source>
</reference>
<proteinExistence type="predicted"/>
<dbReference type="AlphaFoldDB" id="A0A8I1DHX6"/>
<protein>
    <submittedName>
        <fullName evidence="2">Uncharacterized protein</fullName>
    </submittedName>
</protein>
<dbReference type="RefSeq" id="WP_151712980.1">
    <property type="nucleotide sequence ID" value="NZ_BKEF01000002.1"/>
</dbReference>
<dbReference type="EMBL" id="CP092085">
    <property type="protein sequence ID" value="UUN95983.1"/>
    <property type="molecule type" value="Genomic_DNA"/>
</dbReference>
<evidence type="ECO:0000256" key="1">
    <source>
        <dbReference type="SAM" id="MobiDB-lite"/>
    </source>
</evidence>
<dbReference type="InterPro" id="IPR042525">
    <property type="entry name" value="Rad52_Rad59_Rad22_sf"/>
</dbReference>
<dbReference type="Proteomes" id="UP000644140">
    <property type="component" value="Chromosome"/>
</dbReference>
<sequence>MTNSNNTNMDLWNSLSITDPSKVKPITGKSYKGSSPQPYWLVQRATETFGPCGQGWGIEIVQQGFQQCNAETMMHYATVRVWYMQDGKKCSVEHMGGTMAMYKTSTGKMIYDEDAPKKSVTDAMVKALSFIGFAGDIFSGIWDDWKYQEMAAAHYNEQKQQPSQNQNNQQNSRQSQQPNSNQNNQTNGQQQKPLAQRFNDALLAIKDAKKPQTLDKAINTFKGTQYEIGISNACRARADQMGWNTAPPINQVQQQNQMQH</sequence>
<evidence type="ECO:0000313" key="3">
    <source>
        <dbReference type="Proteomes" id="UP000644140"/>
    </source>
</evidence>
<dbReference type="Gene3D" id="3.30.390.80">
    <property type="entry name" value="DNA repair protein Rad52/59/22"/>
    <property type="match status" value="1"/>
</dbReference>
<dbReference type="GO" id="GO:0006310">
    <property type="term" value="P:DNA recombination"/>
    <property type="evidence" value="ECO:0007669"/>
    <property type="project" value="UniProtKB-ARBA"/>
</dbReference>
<dbReference type="GO" id="GO:0006302">
    <property type="term" value="P:double-strand break repair"/>
    <property type="evidence" value="ECO:0007669"/>
    <property type="project" value="UniProtKB-ARBA"/>
</dbReference>
<gene>
    <name evidence="2" type="ORF">I9054_011355</name>
</gene>
<feature type="compositionally biased region" description="Low complexity" evidence="1">
    <location>
        <begin position="158"/>
        <end position="191"/>
    </location>
</feature>
<evidence type="ECO:0000313" key="2">
    <source>
        <dbReference type="EMBL" id="UUN95983.1"/>
    </source>
</evidence>
<feature type="region of interest" description="Disordered" evidence="1">
    <location>
        <begin position="156"/>
        <end position="191"/>
    </location>
</feature>